<keyword evidence="3" id="KW-1185">Reference proteome</keyword>
<dbReference type="Proteomes" id="UP000035086">
    <property type="component" value="Chromosome"/>
</dbReference>
<dbReference type="Proteomes" id="UP000254589">
    <property type="component" value="Unassembled WGS sequence"/>
</dbReference>
<dbReference type="EMBL" id="CP010310">
    <property type="protein sequence ID" value="AJC19851.1"/>
    <property type="molecule type" value="Genomic_DNA"/>
</dbReference>
<dbReference type="RefSeq" id="WP_039405432.1">
    <property type="nucleotide sequence ID" value="NZ_CP010310.2"/>
</dbReference>
<name>A0AAJ4ZEU0_PANPU</name>
<reference evidence="1" key="2">
    <citation type="submission" date="2016-11" db="EMBL/GenBank/DDBJ databases">
        <title>Complete Genome Sequencing of Pandoraea pulmonicola DSM 16583.</title>
        <authorList>
            <person name="Chan K.-G."/>
        </authorList>
    </citation>
    <scope>NUCLEOTIDE SEQUENCE</scope>
    <source>
        <strain evidence="1">DSM 16583</strain>
    </source>
</reference>
<evidence type="ECO:0000313" key="1">
    <source>
        <dbReference type="EMBL" id="AJC19851.1"/>
    </source>
</evidence>
<accession>A0AAJ4ZEU0</accession>
<evidence type="ECO:0000313" key="2">
    <source>
        <dbReference type="EMBL" id="SUA91966.1"/>
    </source>
</evidence>
<sequence length="328" mass="36403">MRAITYENTTTTLPGWVSTVHKDQPRGYAYANAGYNIHIYGKGDSLYTISTGLTASQGVAGVPVEDWAKKAFGSANPSLMQREVGEVIAGVWRPGLFTTTEIHQALQTSQYEQRTAEQALRILVEKLDEILLFIEPSPTGLKSYGHKTRELLILACTEVEDSWGRYLALAGHSTGRLTTNHYVRLLGPLHLAEYEIAFALFDGLPPLRPFHGWSSTSPTATLPWYDAYNKTKHDRATYFPLATLENCLHALAAAIAMFCARYSPFPLIAEQSSLSALVRQHITIQLRDPDLLSFYVPLISLPRTYTKNLICTGTSEFVAPWVQGPLVV</sequence>
<reference evidence="3" key="1">
    <citation type="submission" date="2014-12" db="EMBL/GenBank/DDBJ databases">
        <title>Complete Genome Sequencing of Pandoraea pulmonicola DSM 16583.</title>
        <authorList>
            <person name="Chan K.-G."/>
        </authorList>
    </citation>
    <scope>NUCLEOTIDE SEQUENCE [LARGE SCALE GENOMIC DNA]</scope>
    <source>
        <strain evidence="3">DSM 16583</strain>
    </source>
</reference>
<dbReference type="AlphaFoldDB" id="A0AAJ4ZEU0"/>
<reference evidence="2 4" key="3">
    <citation type="submission" date="2018-06" db="EMBL/GenBank/DDBJ databases">
        <authorList>
            <consortium name="Pathogen Informatics"/>
            <person name="Doyle S."/>
        </authorList>
    </citation>
    <scope>NUCLEOTIDE SEQUENCE [LARGE SCALE GENOMIC DNA]</scope>
    <source>
        <strain evidence="2 4">NCTC13159</strain>
    </source>
</reference>
<protein>
    <submittedName>
        <fullName evidence="2">Uncharacterized protein</fullName>
    </submittedName>
</protein>
<dbReference type="KEGG" id="ppul:RO07_03970"/>
<gene>
    <name evidence="2" type="ORF">NCTC13159_03486</name>
    <name evidence="1" type="ORF">RO07_03970</name>
</gene>
<dbReference type="EMBL" id="UGSJ01000001">
    <property type="protein sequence ID" value="SUA91966.1"/>
    <property type="molecule type" value="Genomic_DNA"/>
</dbReference>
<evidence type="ECO:0000313" key="4">
    <source>
        <dbReference type="Proteomes" id="UP000254589"/>
    </source>
</evidence>
<proteinExistence type="predicted"/>
<evidence type="ECO:0000313" key="3">
    <source>
        <dbReference type="Proteomes" id="UP000035086"/>
    </source>
</evidence>
<organism evidence="2 4">
    <name type="scientific">Pandoraea pulmonicola</name>
    <dbReference type="NCBI Taxonomy" id="93221"/>
    <lineage>
        <taxon>Bacteria</taxon>
        <taxon>Pseudomonadati</taxon>
        <taxon>Pseudomonadota</taxon>
        <taxon>Betaproteobacteria</taxon>
        <taxon>Burkholderiales</taxon>
        <taxon>Burkholderiaceae</taxon>
        <taxon>Pandoraea</taxon>
    </lineage>
</organism>